<name>A0ABN7UH30_GIGMA</name>
<gene>
    <name evidence="2" type="ORF">GMARGA_LOCUS5495</name>
</gene>
<proteinExistence type="predicted"/>
<evidence type="ECO:0000313" key="2">
    <source>
        <dbReference type="EMBL" id="CAG8571206.1"/>
    </source>
</evidence>
<dbReference type="Proteomes" id="UP000789901">
    <property type="component" value="Unassembled WGS sequence"/>
</dbReference>
<evidence type="ECO:0000256" key="1">
    <source>
        <dbReference type="SAM" id="MobiDB-lite"/>
    </source>
</evidence>
<sequence length="501" mass="58029">MNRYYENNENDDENDPLDRSHNLLSSLISTSDADLIRIDIESITFFPQKTQLFSGINTDETLFTEVTTRVVCTNLELCVKLGEEGIFIILDRYLEGHDASVGELISILDDDEIEGIGQKDSKVKEIIFMEINQVVGFKVENRNIYFEFDKEIVREYYCYPSESATQKPEVTIKLLENATSMIAKPKNIVSKDRLMKFKEGVNLQRIDRFSYEPTFNLDQAIVPNQKDQSNIVPVDKSTSFKPTESKINNQFINHKPPGTKINKQFINYNKSPETKFNNQFINNKPPETKFKNQFINNKPPEARINNQSFTNNKLPETKINNHFTNNKPPEARSNNQFTYNKPPETRVNNQFNKNKTINNQPKHNTTKYKYSSFTINYTIDSPNNRTALKSTLQISEKATLEELLSDVNKQIVTSSFDNISEGIPRKFYYENNFNQKIMIVDEEDWRIAKWERKKSACLERSGANMIIADDSVLVETWNQGKVNFSLKSSENIKCLFQPQLV</sequence>
<feature type="compositionally biased region" description="Polar residues" evidence="1">
    <location>
        <begin position="324"/>
        <end position="339"/>
    </location>
</feature>
<protein>
    <submittedName>
        <fullName evidence="2">44880_t:CDS:1</fullName>
    </submittedName>
</protein>
<comment type="caution">
    <text evidence="2">The sequence shown here is derived from an EMBL/GenBank/DDBJ whole genome shotgun (WGS) entry which is preliminary data.</text>
</comment>
<dbReference type="EMBL" id="CAJVQB010002342">
    <property type="protein sequence ID" value="CAG8571206.1"/>
    <property type="molecule type" value="Genomic_DNA"/>
</dbReference>
<feature type="region of interest" description="Disordered" evidence="1">
    <location>
        <begin position="324"/>
        <end position="365"/>
    </location>
</feature>
<reference evidence="2 3" key="1">
    <citation type="submission" date="2021-06" db="EMBL/GenBank/DDBJ databases">
        <authorList>
            <person name="Kallberg Y."/>
            <person name="Tangrot J."/>
            <person name="Rosling A."/>
        </authorList>
    </citation>
    <scope>NUCLEOTIDE SEQUENCE [LARGE SCALE GENOMIC DNA]</scope>
    <source>
        <strain evidence="2 3">120-4 pot B 10/14</strain>
    </source>
</reference>
<keyword evidence="3" id="KW-1185">Reference proteome</keyword>
<organism evidence="2 3">
    <name type="scientific">Gigaspora margarita</name>
    <dbReference type="NCBI Taxonomy" id="4874"/>
    <lineage>
        <taxon>Eukaryota</taxon>
        <taxon>Fungi</taxon>
        <taxon>Fungi incertae sedis</taxon>
        <taxon>Mucoromycota</taxon>
        <taxon>Glomeromycotina</taxon>
        <taxon>Glomeromycetes</taxon>
        <taxon>Diversisporales</taxon>
        <taxon>Gigasporaceae</taxon>
        <taxon>Gigaspora</taxon>
    </lineage>
</organism>
<evidence type="ECO:0000313" key="3">
    <source>
        <dbReference type="Proteomes" id="UP000789901"/>
    </source>
</evidence>
<feature type="compositionally biased region" description="Low complexity" evidence="1">
    <location>
        <begin position="348"/>
        <end position="360"/>
    </location>
</feature>
<accession>A0ABN7UH30</accession>